<organism evidence="1">
    <name type="scientific">marine sediment metagenome</name>
    <dbReference type="NCBI Taxonomy" id="412755"/>
    <lineage>
        <taxon>unclassified sequences</taxon>
        <taxon>metagenomes</taxon>
        <taxon>ecological metagenomes</taxon>
    </lineage>
</organism>
<accession>A0A0F9C3V5</accession>
<dbReference type="EMBL" id="LAZR01046176">
    <property type="protein sequence ID" value="KKK97154.1"/>
    <property type="molecule type" value="Genomic_DNA"/>
</dbReference>
<sequence length="63" mass="7357">MKTIRESIEQIPAKDFYFGGYESITFEAYGDDIFFIHDCPETITGKEGIKGYFLRNLDRVIKE</sequence>
<gene>
    <name evidence="1" type="ORF">LCGC14_2655600</name>
</gene>
<evidence type="ECO:0000313" key="1">
    <source>
        <dbReference type="EMBL" id="KKK97154.1"/>
    </source>
</evidence>
<reference evidence="1" key="1">
    <citation type="journal article" date="2015" name="Nature">
        <title>Complex archaea that bridge the gap between prokaryotes and eukaryotes.</title>
        <authorList>
            <person name="Spang A."/>
            <person name="Saw J.H."/>
            <person name="Jorgensen S.L."/>
            <person name="Zaremba-Niedzwiedzka K."/>
            <person name="Martijn J."/>
            <person name="Lind A.E."/>
            <person name="van Eijk R."/>
            <person name="Schleper C."/>
            <person name="Guy L."/>
            <person name="Ettema T.J."/>
        </authorList>
    </citation>
    <scope>NUCLEOTIDE SEQUENCE</scope>
</reference>
<comment type="caution">
    <text evidence="1">The sequence shown here is derived from an EMBL/GenBank/DDBJ whole genome shotgun (WGS) entry which is preliminary data.</text>
</comment>
<name>A0A0F9C3V5_9ZZZZ</name>
<dbReference type="AlphaFoldDB" id="A0A0F9C3V5"/>
<proteinExistence type="predicted"/>
<protein>
    <submittedName>
        <fullName evidence="1">Uncharacterized protein</fullName>
    </submittedName>
</protein>